<dbReference type="InterPro" id="IPR003710">
    <property type="entry name" value="ApbA"/>
</dbReference>
<comment type="caution">
    <text evidence="12">The sequence shown here is derived from an EMBL/GenBank/DDBJ whole genome shotgun (WGS) entry which is preliminary data.</text>
</comment>
<dbReference type="EMBL" id="VGLS01000182">
    <property type="protein sequence ID" value="MBM3223688.1"/>
    <property type="molecule type" value="Genomic_DNA"/>
</dbReference>
<evidence type="ECO:0000259" key="11">
    <source>
        <dbReference type="Pfam" id="PF08546"/>
    </source>
</evidence>
<keyword evidence="9" id="KW-0566">Pantothenate biosynthesis</keyword>
<dbReference type="Gene3D" id="3.40.50.720">
    <property type="entry name" value="NAD(P)-binding Rossmann-like Domain"/>
    <property type="match status" value="1"/>
</dbReference>
<dbReference type="AlphaFoldDB" id="A0A937VZY7"/>
<dbReference type="GO" id="GO:0005737">
    <property type="term" value="C:cytoplasm"/>
    <property type="evidence" value="ECO:0007669"/>
    <property type="project" value="TreeGrafter"/>
</dbReference>
<dbReference type="GO" id="GO:0015940">
    <property type="term" value="P:pantothenate biosynthetic process"/>
    <property type="evidence" value="ECO:0007669"/>
    <property type="project" value="UniProtKB-KW"/>
</dbReference>
<dbReference type="Pfam" id="PF02558">
    <property type="entry name" value="ApbA"/>
    <property type="match status" value="1"/>
</dbReference>
<evidence type="ECO:0000256" key="1">
    <source>
        <dbReference type="ARBA" id="ARBA00004994"/>
    </source>
</evidence>
<evidence type="ECO:0000256" key="2">
    <source>
        <dbReference type="ARBA" id="ARBA00007870"/>
    </source>
</evidence>
<evidence type="ECO:0000256" key="3">
    <source>
        <dbReference type="ARBA" id="ARBA00013014"/>
    </source>
</evidence>
<dbReference type="EC" id="1.1.1.169" evidence="3 9"/>
<name>A0A937VZY7_UNCTE</name>
<dbReference type="GO" id="GO:0008677">
    <property type="term" value="F:2-dehydropantoate 2-reductase activity"/>
    <property type="evidence" value="ECO:0007669"/>
    <property type="project" value="UniProtKB-EC"/>
</dbReference>
<reference evidence="12" key="1">
    <citation type="submission" date="2019-03" db="EMBL/GenBank/DDBJ databases">
        <title>Lake Tanganyika Metagenome-Assembled Genomes (MAGs).</title>
        <authorList>
            <person name="Tran P."/>
        </authorList>
    </citation>
    <scope>NUCLEOTIDE SEQUENCE</scope>
    <source>
        <strain evidence="12">K_DeepCast_65m_m2_066</strain>
    </source>
</reference>
<sequence>MRFVVCGAGAVGSVLGGQLAKAGYAVRFIDKIPEHVEALNTYGLRLKGIHGTHTLSIPAVMHASAVDFCPDDVILLAVKSFHCAAAVAELRQATSLELPVFCAQNGVHNEACVAQSFRQVNGLMVLTGATRLRPGEVIHTGNGPLGVGTYPLGLSQVARDVATAFEATDLPVYTTRQIGPAKWNKLLLNLNNATLGLTGLSTQAVYAEPSTRLWLAAVWEEGVRVLQAAGIAYAGPPGLGSVAERIRELRDPSFTPTMSMDEELQGRSSLWQDLYHRVGDVEAASLNGEIVRLGGQHGIATPYNSLLLTLSQAMATARELPGKYPIAQLWKRVESASLPGAGARARS</sequence>
<evidence type="ECO:0000256" key="7">
    <source>
        <dbReference type="ARBA" id="ARBA00032024"/>
    </source>
</evidence>
<comment type="similarity">
    <text evidence="2 9">Belongs to the ketopantoate reductase family.</text>
</comment>
<dbReference type="InterPro" id="IPR036291">
    <property type="entry name" value="NAD(P)-bd_dom_sf"/>
</dbReference>
<keyword evidence="5 9" id="KW-0521">NADP</keyword>
<evidence type="ECO:0000313" key="12">
    <source>
        <dbReference type="EMBL" id="MBM3223688.1"/>
    </source>
</evidence>
<evidence type="ECO:0000256" key="9">
    <source>
        <dbReference type="RuleBase" id="RU362068"/>
    </source>
</evidence>
<dbReference type="InterPro" id="IPR013328">
    <property type="entry name" value="6PGD_dom2"/>
</dbReference>
<gene>
    <name evidence="12" type="ORF">FJZ47_07810</name>
</gene>
<evidence type="ECO:0000259" key="10">
    <source>
        <dbReference type="Pfam" id="PF02558"/>
    </source>
</evidence>
<comment type="pathway">
    <text evidence="1 9">Cofactor biosynthesis; (R)-pantothenate biosynthesis; (R)-pantoate from 3-methyl-2-oxobutanoate: step 2/2.</text>
</comment>
<dbReference type="PANTHER" id="PTHR21708">
    <property type="entry name" value="PROBABLE 2-DEHYDROPANTOATE 2-REDUCTASE"/>
    <property type="match status" value="1"/>
</dbReference>
<accession>A0A937VZY7</accession>
<feature type="domain" description="Ketopantoate reductase C-terminal" evidence="11">
    <location>
        <begin position="180"/>
        <end position="314"/>
    </location>
</feature>
<evidence type="ECO:0000256" key="6">
    <source>
        <dbReference type="ARBA" id="ARBA00023002"/>
    </source>
</evidence>
<dbReference type="SUPFAM" id="SSF48179">
    <property type="entry name" value="6-phosphogluconate dehydrogenase C-terminal domain-like"/>
    <property type="match status" value="1"/>
</dbReference>
<proteinExistence type="inferred from homology"/>
<evidence type="ECO:0000256" key="5">
    <source>
        <dbReference type="ARBA" id="ARBA00022857"/>
    </source>
</evidence>
<dbReference type="Gene3D" id="1.10.1040.10">
    <property type="entry name" value="N-(1-d-carboxylethyl)-l-norvaline Dehydrogenase, domain 2"/>
    <property type="match status" value="1"/>
</dbReference>
<dbReference type="PANTHER" id="PTHR21708:SF26">
    <property type="entry name" value="2-DEHYDROPANTOATE 2-REDUCTASE"/>
    <property type="match status" value="1"/>
</dbReference>
<dbReference type="Pfam" id="PF08546">
    <property type="entry name" value="ApbA_C"/>
    <property type="match status" value="1"/>
</dbReference>
<dbReference type="InterPro" id="IPR013332">
    <property type="entry name" value="KPR_N"/>
</dbReference>
<evidence type="ECO:0000313" key="13">
    <source>
        <dbReference type="Proteomes" id="UP000712673"/>
    </source>
</evidence>
<dbReference type="InterPro" id="IPR051402">
    <property type="entry name" value="KPR-Related"/>
</dbReference>
<dbReference type="InterPro" id="IPR013752">
    <property type="entry name" value="KPA_reductase"/>
</dbReference>
<evidence type="ECO:0000256" key="4">
    <source>
        <dbReference type="ARBA" id="ARBA00019465"/>
    </source>
</evidence>
<dbReference type="InterPro" id="IPR008927">
    <property type="entry name" value="6-PGluconate_DH-like_C_sf"/>
</dbReference>
<feature type="domain" description="Ketopantoate reductase N-terminal" evidence="10">
    <location>
        <begin position="4"/>
        <end position="150"/>
    </location>
</feature>
<keyword evidence="6 9" id="KW-0560">Oxidoreductase</keyword>
<dbReference type="Proteomes" id="UP000712673">
    <property type="component" value="Unassembled WGS sequence"/>
</dbReference>
<organism evidence="12 13">
    <name type="scientific">Tectimicrobiota bacterium</name>
    <dbReference type="NCBI Taxonomy" id="2528274"/>
    <lineage>
        <taxon>Bacteria</taxon>
        <taxon>Pseudomonadati</taxon>
        <taxon>Nitrospinota/Tectimicrobiota group</taxon>
        <taxon>Candidatus Tectimicrobiota</taxon>
    </lineage>
</organism>
<comment type="function">
    <text evidence="9">Catalyzes the NADPH-dependent reduction of ketopantoate into pantoic acid.</text>
</comment>
<evidence type="ECO:0000256" key="8">
    <source>
        <dbReference type="ARBA" id="ARBA00048793"/>
    </source>
</evidence>
<comment type="catalytic activity">
    <reaction evidence="8 9">
        <text>(R)-pantoate + NADP(+) = 2-dehydropantoate + NADPH + H(+)</text>
        <dbReference type="Rhea" id="RHEA:16233"/>
        <dbReference type="ChEBI" id="CHEBI:11561"/>
        <dbReference type="ChEBI" id="CHEBI:15378"/>
        <dbReference type="ChEBI" id="CHEBI:15980"/>
        <dbReference type="ChEBI" id="CHEBI:57783"/>
        <dbReference type="ChEBI" id="CHEBI:58349"/>
        <dbReference type="EC" id="1.1.1.169"/>
    </reaction>
</comment>
<dbReference type="SUPFAM" id="SSF51735">
    <property type="entry name" value="NAD(P)-binding Rossmann-fold domains"/>
    <property type="match status" value="1"/>
</dbReference>
<protein>
    <recommendedName>
        <fullName evidence="4 9">2-dehydropantoate 2-reductase</fullName>
        <ecNumber evidence="3 9">1.1.1.169</ecNumber>
    </recommendedName>
    <alternativeName>
        <fullName evidence="7 9">Ketopantoate reductase</fullName>
    </alternativeName>
</protein>
<dbReference type="NCBIfam" id="TIGR00745">
    <property type="entry name" value="apbA_panE"/>
    <property type="match status" value="1"/>
</dbReference>